<gene>
    <name evidence="1" type="ORF">F511_44112</name>
</gene>
<accession>A0A2Z6ZY69</accession>
<sequence>MQKGQGDLGKADHYEGNEQTKENKLIAAIQKFDLIKMKLGETMAEFDERFISILSNLKLLGKSTPNIEVALKMMRALLKEWDVKTMA</sequence>
<name>A0A2Z6ZY69_9LAMI</name>
<evidence type="ECO:0000313" key="2">
    <source>
        <dbReference type="Proteomes" id="UP000250235"/>
    </source>
</evidence>
<protein>
    <recommendedName>
        <fullName evidence="3">UBN2 domain-containing protein</fullName>
    </recommendedName>
</protein>
<reference evidence="1 2" key="1">
    <citation type="journal article" date="2015" name="Proc. Natl. Acad. Sci. U.S.A.">
        <title>The resurrection genome of Boea hygrometrica: A blueprint for survival of dehydration.</title>
        <authorList>
            <person name="Xiao L."/>
            <person name="Yang G."/>
            <person name="Zhang L."/>
            <person name="Yang X."/>
            <person name="Zhao S."/>
            <person name="Ji Z."/>
            <person name="Zhou Q."/>
            <person name="Hu M."/>
            <person name="Wang Y."/>
            <person name="Chen M."/>
            <person name="Xu Y."/>
            <person name="Jin H."/>
            <person name="Xiao X."/>
            <person name="Hu G."/>
            <person name="Bao F."/>
            <person name="Hu Y."/>
            <person name="Wan P."/>
            <person name="Li L."/>
            <person name="Deng X."/>
            <person name="Kuang T."/>
            <person name="Xiang C."/>
            <person name="Zhu J.K."/>
            <person name="Oliver M.J."/>
            <person name="He Y."/>
        </authorList>
    </citation>
    <scope>NUCLEOTIDE SEQUENCE [LARGE SCALE GENOMIC DNA]</scope>
    <source>
        <strain evidence="2">cv. XS01</strain>
    </source>
</reference>
<dbReference type="Proteomes" id="UP000250235">
    <property type="component" value="Unassembled WGS sequence"/>
</dbReference>
<organism evidence="1 2">
    <name type="scientific">Dorcoceras hygrometricum</name>
    <dbReference type="NCBI Taxonomy" id="472368"/>
    <lineage>
        <taxon>Eukaryota</taxon>
        <taxon>Viridiplantae</taxon>
        <taxon>Streptophyta</taxon>
        <taxon>Embryophyta</taxon>
        <taxon>Tracheophyta</taxon>
        <taxon>Spermatophyta</taxon>
        <taxon>Magnoliopsida</taxon>
        <taxon>eudicotyledons</taxon>
        <taxon>Gunneridae</taxon>
        <taxon>Pentapetalae</taxon>
        <taxon>asterids</taxon>
        <taxon>lamiids</taxon>
        <taxon>Lamiales</taxon>
        <taxon>Gesneriaceae</taxon>
        <taxon>Didymocarpoideae</taxon>
        <taxon>Trichosporeae</taxon>
        <taxon>Loxocarpinae</taxon>
        <taxon>Dorcoceras</taxon>
    </lineage>
</organism>
<evidence type="ECO:0008006" key="3">
    <source>
        <dbReference type="Google" id="ProtNLM"/>
    </source>
</evidence>
<evidence type="ECO:0000313" key="1">
    <source>
        <dbReference type="EMBL" id="KZV14238.1"/>
    </source>
</evidence>
<dbReference type="AlphaFoldDB" id="A0A2Z6ZY69"/>
<dbReference type="EMBL" id="KV021247">
    <property type="protein sequence ID" value="KZV14238.1"/>
    <property type="molecule type" value="Genomic_DNA"/>
</dbReference>
<proteinExistence type="predicted"/>
<keyword evidence="2" id="KW-1185">Reference proteome</keyword>